<dbReference type="Pfam" id="PF19579">
    <property type="entry name" value="FtsL_2"/>
    <property type="match status" value="1"/>
</dbReference>
<evidence type="ECO:0000313" key="3">
    <source>
        <dbReference type="Proteomes" id="UP000004095"/>
    </source>
</evidence>
<evidence type="ECO:0000256" key="1">
    <source>
        <dbReference type="SAM" id="Phobius"/>
    </source>
</evidence>
<accession>A1ZKQ4</accession>
<reference evidence="2 3" key="1">
    <citation type="submission" date="2007-01" db="EMBL/GenBank/DDBJ databases">
        <authorList>
            <person name="Haygood M."/>
            <person name="Podell S."/>
            <person name="Anderson C."/>
            <person name="Hopkinson B."/>
            <person name="Roe K."/>
            <person name="Barbeau K."/>
            <person name="Gaasterland T."/>
            <person name="Ferriera S."/>
            <person name="Johnson J."/>
            <person name="Kravitz S."/>
            <person name="Beeson K."/>
            <person name="Sutton G."/>
            <person name="Rogers Y.-H."/>
            <person name="Friedman R."/>
            <person name="Frazier M."/>
            <person name="Venter J.C."/>
        </authorList>
    </citation>
    <scope>NUCLEOTIDE SEQUENCE [LARGE SCALE GENOMIC DNA]</scope>
    <source>
        <strain evidence="2 3">ATCC 23134</strain>
    </source>
</reference>
<proteinExistence type="predicted"/>
<dbReference type="RefSeq" id="WP_002696982.1">
    <property type="nucleotide sequence ID" value="NZ_AAWS01000013.1"/>
</dbReference>
<name>A1ZKQ4_MICM2</name>
<keyword evidence="1" id="KW-1133">Transmembrane helix</keyword>
<organism evidence="2 3">
    <name type="scientific">Microscilla marina ATCC 23134</name>
    <dbReference type="NCBI Taxonomy" id="313606"/>
    <lineage>
        <taxon>Bacteria</taxon>
        <taxon>Pseudomonadati</taxon>
        <taxon>Bacteroidota</taxon>
        <taxon>Cytophagia</taxon>
        <taxon>Cytophagales</taxon>
        <taxon>Microscillaceae</taxon>
        <taxon>Microscilla</taxon>
    </lineage>
</organism>
<sequence>MAENTPKKPIKEKKGRKRSNISLLNTINRIDSLVENGIPTNYIPHLVFLAVLGIFYIGNSHYAESMIRQTNKLESQVENLRSNYTSRKVEFMYSSKQSEIIKAVEEKQLRLKESNKNLYKIKLKKNQEENTEK</sequence>
<keyword evidence="1" id="KW-0472">Membrane</keyword>
<gene>
    <name evidence="2" type="ORF">M23134_00023</name>
</gene>
<dbReference type="Proteomes" id="UP000004095">
    <property type="component" value="Unassembled WGS sequence"/>
</dbReference>
<protein>
    <recommendedName>
        <fullName evidence="4">Cell division protein FtsL</fullName>
    </recommendedName>
</protein>
<dbReference type="eggNOG" id="ENOG50313N0">
    <property type="taxonomic scope" value="Bacteria"/>
</dbReference>
<dbReference type="OrthoDB" id="981249at2"/>
<evidence type="ECO:0000313" key="2">
    <source>
        <dbReference type="EMBL" id="EAY28870.1"/>
    </source>
</evidence>
<dbReference type="EMBL" id="AAWS01000013">
    <property type="protein sequence ID" value="EAY28870.1"/>
    <property type="molecule type" value="Genomic_DNA"/>
</dbReference>
<keyword evidence="1" id="KW-0812">Transmembrane</keyword>
<dbReference type="AlphaFoldDB" id="A1ZKQ4"/>
<feature type="transmembrane region" description="Helical" evidence="1">
    <location>
        <begin position="42"/>
        <end position="59"/>
    </location>
</feature>
<dbReference type="InterPro" id="IPR045755">
    <property type="entry name" value="FtsL-like"/>
</dbReference>
<keyword evidence="3" id="KW-1185">Reference proteome</keyword>
<comment type="caution">
    <text evidence="2">The sequence shown here is derived from an EMBL/GenBank/DDBJ whole genome shotgun (WGS) entry which is preliminary data.</text>
</comment>
<evidence type="ECO:0008006" key="4">
    <source>
        <dbReference type="Google" id="ProtNLM"/>
    </source>
</evidence>